<dbReference type="GeneID" id="55616884"/>
<dbReference type="EMBL" id="MK813938">
    <property type="protein sequence ID" value="QEG08431.1"/>
    <property type="molecule type" value="Genomic_DNA"/>
</dbReference>
<dbReference type="Gene3D" id="3.40.50.1000">
    <property type="entry name" value="HAD superfamily/HAD-like"/>
    <property type="match status" value="1"/>
</dbReference>
<protein>
    <submittedName>
        <fullName evidence="2">Uncharacterized protein</fullName>
    </submittedName>
</protein>
<evidence type="ECO:0000313" key="2">
    <source>
        <dbReference type="EMBL" id="QEG08431.1"/>
    </source>
</evidence>
<evidence type="ECO:0000313" key="3">
    <source>
        <dbReference type="Proteomes" id="UP000323400"/>
    </source>
</evidence>
<name>A0A5B9NAH8_9CAUD</name>
<gene>
    <name evidence="2" type="primary">2L372X_178</name>
</gene>
<reference evidence="2 3" key="1">
    <citation type="submission" date="2019-04" db="EMBL/GenBank/DDBJ databases">
        <title>Nine Novel Phages from a Plateau Lake in Southwest China Provide Insights into Aeromonas Phage Diversity.</title>
        <authorList>
            <person name="Xiao W."/>
            <person name="Bai M."/>
            <person name="Wang Y."/>
            <person name="Cui X."/>
        </authorList>
    </citation>
    <scope>NUCLEOTIDE SEQUENCE [LARGE SCALE GENOMIC DNA]</scope>
</reference>
<dbReference type="InterPro" id="IPR036412">
    <property type="entry name" value="HAD-like_sf"/>
</dbReference>
<proteinExistence type="predicted"/>
<dbReference type="GO" id="GO:0008253">
    <property type="term" value="F:5'-nucleotidase activity"/>
    <property type="evidence" value="ECO:0007669"/>
    <property type="project" value="InterPro"/>
</dbReference>
<dbReference type="InterPro" id="IPR023214">
    <property type="entry name" value="HAD_sf"/>
</dbReference>
<accession>A0A5B9NAH8</accession>
<dbReference type="InterPro" id="IPR010708">
    <property type="entry name" value="5'(3')-deoxyribonucleotidase"/>
</dbReference>
<dbReference type="SUPFAM" id="SSF56784">
    <property type="entry name" value="HAD-like"/>
    <property type="match status" value="1"/>
</dbReference>
<dbReference type="KEGG" id="vg:55616884"/>
<dbReference type="Proteomes" id="UP000323400">
    <property type="component" value="Segment"/>
</dbReference>
<dbReference type="GO" id="GO:0009264">
    <property type="term" value="P:deoxyribonucleotide catabolic process"/>
    <property type="evidence" value="ECO:0007669"/>
    <property type="project" value="InterPro"/>
</dbReference>
<sequence length="191" mass="22275">MATIGVDFDLTVVDCVFQQGGWIDHLNAMSYHYISKEQFANMKEIDYNLGKYYPDLTESESFSFWKDTSLYQKLKPYKDAVEVINNLAKQGHKIVFISHCQTNHFKSKVVAAKEWFDIPKESFGFLATKEKHFVNVDIMIDDRNVFLNSFSDKVIKIKFDTPYTQCEDLEVSLDFHSSNWHDIGNFLEDVL</sequence>
<feature type="active site" description="Nucleophile" evidence="1">
    <location>
        <position position="7"/>
    </location>
</feature>
<keyword evidence="3" id="KW-1185">Reference proteome</keyword>
<feature type="active site" description="Proton donor" evidence="1">
    <location>
        <position position="9"/>
    </location>
</feature>
<dbReference type="RefSeq" id="YP_009846516.1">
    <property type="nucleotide sequence ID" value="NC_048770.1"/>
</dbReference>
<organism evidence="2 3">
    <name type="scientific">Aeromonas phage 2L372X</name>
    <dbReference type="NCBI Taxonomy" id="2588515"/>
    <lineage>
        <taxon>Viruses</taxon>
        <taxon>Duplodnaviria</taxon>
        <taxon>Heunggongvirae</taxon>
        <taxon>Uroviricota</taxon>
        <taxon>Caudoviricetes</taxon>
        <taxon>Plateaulakevirus</taxon>
        <taxon>Plateaulakevirus pv2L372X</taxon>
    </lineage>
</organism>
<dbReference type="Pfam" id="PF06941">
    <property type="entry name" value="NT5C"/>
    <property type="match status" value="1"/>
</dbReference>
<evidence type="ECO:0000256" key="1">
    <source>
        <dbReference type="PIRSR" id="PIRSR610708-1"/>
    </source>
</evidence>